<dbReference type="Proteomes" id="UP000257109">
    <property type="component" value="Unassembled WGS sequence"/>
</dbReference>
<gene>
    <name evidence="1" type="ORF">CR513_15925</name>
</gene>
<evidence type="ECO:0008006" key="3">
    <source>
        <dbReference type="Google" id="ProtNLM"/>
    </source>
</evidence>
<dbReference type="AlphaFoldDB" id="A0A371HDG5"/>
<sequence>MVVTPLCTFKIVELPNFDGSDPIRWIAKSIKSEVKVFLAFICMEGVVVHWFKYLRKRQLYMTWEGLRPTGWVEEFVQQFEMLLTQLDGYKRSWL</sequence>
<keyword evidence="2" id="KW-1185">Reference proteome</keyword>
<evidence type="ECO:0000313" key="2">
    <source>
        <dbReference type="Proteomes" id="UP000257109"/>
    </source>
</evidence>
<protein>
    <recommendedName>
        <fullName evidence="3">Retrotransposon gag domain-containing protein</fullName>
    </recommendedName>
</protein>
<comment type="caution">
    <text evidence="1">The sequence shown here is derived from an EMBL/GenBank/DDBJ whole genome shotgun (WGS) entry which is preliminary data.</text>
</comment>
<dbReference type="OrthoDB" id="1751726at2759"/>
<proteinExistence type="predicted"/>
<evidence type="ECO:0000313" key="1">
    <source>
        <dbReference type="EMBL" id="RDY00843.1"/>
    </source>
</evidence>
<accession>A0A371HDG5</accession>
<organism evidence="1 2">
    <name type="scientific">Mucuna pruriens</name>
    <name type="common">Velvet bean</name>
    <name type="synonym">Dolichos pruriens</name>
    <dbReference type="NCBI Taxonomy" id="157652"/>
    <lineage>
        <taxon>Eukaryota</taxon>
        <taxon>Viridiplantae</taxon>
        <taxon>Streptophyta</taxon>
        <taxon>Embryophyta</taxon>
        <taxon>Tracheophyta</taxon>
        <taxon>Spermatophyta</taxon>
        <taxon>Magnoliopsida</taxon>
        <taxon>eudicotyledons</taxon>
        <taxon>Gunneridae</taxon>
        <taxon>Pentapetalae</taxon>
        <taxon>rosids</taxon>
        <taxon>fabids</taxon>
        <taxon>Fabales</taxon>
        <taxon>Fabaceae</taxon>
        <taxon>Papilionoideae</taxon>
        <taxon>50 kb inversion clade</taxon>
        <taxon>NPAAA clade</taxon>
        <taxon>indigoferoid/millettioid clade</taxon>
        <taxon>Phaseoleae</taxon>
        <taxon>Mucuna</taxon>
    </lineage>
</organism>
<name>A0A371HDG5_MUCPR</name>
<dbReference type="EMBL" id="QJKJ01002892">
    <property type="protein sequence ID" value="RDY00843.1"/>
    <property type="molecule type" value="Genomic_DNA"/>
</dbReference>
<feature type="non-terminal residue" evidence="1">
    <location>
        <position position="1"/>
    </location>
</feature>
<reference evidence="1" key="1">
    <citation type="submission" date="2018-05" db="EMBL/GenBank/DDBJ databases">
        <title>Draft genome of Mucuna pruriens seed.</title>
        <authorList>
            <person name="Nnadi N.E."/>
            <person name="Vos R."/>
            <person name="Hasami M.H."/>
            <person name="Devisetty U.K."/>
            <person name="Aguiy J.C."/>
        </authorList>
    </citation>
    <scope>NUCLEOTIDE SEQUENCE [LARGE SCALE GENOMIC DNA]</scope>
    <source>
        <strain evidence="1">JCA_2017</strain>
    </source>
</reference>